<dbReference type="AlphaFoldDB" id="A0A2P6VGZ9"/>
<keyword evidence="2" id="KW-1133">Transmembrane helix</keyword>
<dbReference type="STRING" id="554055.A0A2P6VGZ9"/>
<evidence type="ECO:0000313" key="4">
    <source>
        <dbReference type="Proteomes" id="UP000239649"/>
    </source>
</evidence>
<keyword evidence="2" id="KW-0812">Transmembrane</keyword>
<feature type="transmembrane region" description="Helical" evidence="2">
    <location>
        <begin position="41"/>
        <end position="63"/>
    </location>
</feature>
<feature type="transmembrane region" description="Helical" evidence="2">
    <location>
        <begin position="206"/>
        <end position="227"/>
    </location>
</feature>
<keyword evidence="2" id="KW-0472">Membrane</keyword>
<sequence>MFWFVSCQTWLTLWSFLIMLISVVFFSFYKEGGQRKLAAQLDWVLLCSVAVLPAVGFLLIAYLRRERALGDLARVKVLMLALYSSHRDWVPEGQRPAGHLEGVQASLAAVLHGLRAYLSPMRFYSRYYPYMGSKAAMVHIALERTRKMRRVSGGIYGLQAAATSLHGCSMPQALLPQLHNHALELQLAVERLAAVKEFRTPQGVRALSRFYLLLFLPIFFGPYWAWVANFTNFGFAFFFSILLQIAVTGLVNTTIALEDPFDNQGMDGIFLDEALYEVEQLIGGTEDSLFAESEDGTNHGARAGGMASVPSSPAATLGGAGPQGATAAAAAGLSKSVGSGAKLPAAPAPMTDTV</sequence>
<evidence type="ECO:0000256" key="2">
    <source>
        <dbReference type="SAM" id="Phobius"/>
    </source>
</evidence>
<dbReference type="PANTHER" id="PTHR36970:SF1">
    <property type="entry name" value="BESTROPHIN HOMOLOG"/>
    <property type="match status" value="1"/>
</dbReference>
<comment type="caution">
    <text evidence="3">The sequence shown here is derived from an EMBL/GenBank/DDBJ whole genome shotgun (WGS) entry which is preliminary data.</text>
</comment>
<dbReference type="EMBL" id="LHPF02000007">
    <property type="protein sequence ID" value="PSC73362.1"/>
    <property type="molecule type" value="Genomic_DNA"/>
</dbReference>
<name>A0A2P6VGZ9_9CHLO</name>
<dbReference type="PANTHER" id="PTHR36970">
    <property type="entry name" value="UNNAMED PRODUCT"/>
    <property type="match status" value="1"/>
</dbReference>
<accession>A0A2P6VGZ9</accession>
<feature type="transmembrane region" description="Helical" evidence="2">
    <location>
        <begin position="12"/>
        <end position="29"/>
    </location>
</feature>
<dbReference type="OrthoDB" id="536576at2759"/>
<evidence type="ECO:0000313" key="3">
    <source>
        <dbReference type="EMBL" id="PSC73362.1"/>
    </source>
</evidence>
<keyword evidence="4" id="KW-1185">Reference proteome</keyword>
<protein>
    <submittedName>
        <fullName evidence="3">Uncharacterized protein</fullName>
    </submittedName>
</protein>
<feature type="region of interest" description="Disordered" evidence="1">
    <location>
        <begin position="301"/>
        <end position="320"/>
    </location>
</feature>
<gene>
    <name evidence="3" type="ORF">C2E20_3245</name>
</gene>
<feature type="transmembrane region" description="Helical" evidence="2">
    <location>
        <begin position="233"/>
        <end position="257"/>
    </location>
</feature>
<proteinExistence type="predicted"/>
<dbReference type="Proteomes" id="UP000239649">
    <property type="component" value="Unassembled WGS sequence"/>
</dbReference>
<reference evidence="3 4" key="1">
    <citation type="journal article" date="2018" name="Plant J.">
        <title>Genome sequences of Chlorella sorokiniana UTEX 1602 and Micractinium conductrix SAG 241.80: implications to maltose excretion by a green alga.</title>
        <authorList>
            <person name="Arriola M.B."/>
            <person name="Velmurugan N."/>
            <person name="Zhang Y."/>
            <person name="Plunkett M.H."/>
            <person name="Hondzo H."/>
            <person name="Barney B.M."/>
        </authorList>
    </citation>
    <scope>NUCLEOTIDE SEQUENCE [LARGE SCALE GENOMIC DNA]</scope>
    <source>
        <strain evidence="3 4">SAG 241.80</strain>
    </source>
</reference>
<organism evidence="3 4">
    <name type="scientific">Micractinium conductrix</name>
    <dbReference type="NCBI Taxonomy" id="554055"/>
    <lineage>
        <taxon>Eukaryota</taxon>
        <taxon>Viridiplantae</taxon>
        <taxon>Chlorophyta</taxon>
        <taxon>core chlorophytes</taxon>
        <taxon>Trebouxiophyceae</taxon>
        <taxon>Chlorellales</taxon>
        <taxon>Chlorellaceae</taxon>
        <taxon>Chlorella clade</taxon>
        <taxon>Micractinium</taxon>
    </lineage>
</organism>
<evidence type="ECO:0000256" key="1">
    <source>
        <dbReference type="SAM" id="MobiDB-lite"/>
    </source>
</evidence>